<evidence type="ECO:0000313" key="3">
    <source>
        <dbReference type="Proteomes" id="UP000271974"/>
    </source>
</evidence>
<evidence type="ECO:0008006" key="4">
    <source>
        <dbReference type="Google" id="ProtNLM"/>
    </source>
</evidence>
<evidence type="ECO:0000313" key="2">
    <source>
        <dbReference type="EMBL" id="RUS87283.1"/>
    </source>
</evidence>
<organism evidence="2 3">
    <name type="scientific">Elysia chlorotica</name>
    <name type="common">Eastern emerald elysia</name>
    <name type="synonym">Sea slug</name>
    <dbReference type="NCBI Taxonomy" id="188477"/>
    <lineage>
        <taxon>Eukaryota</taxon>
        <taxon>Metazoa</taxon>
        <taxon>Spiralia</taxon>
        <taxon>Lophotrochozoa</taxon>
        <taxon>Mollusca</taxon>
        <taxon>Gastropoda</taxon>
        <taxon>Heterobranchia</taxon>
        <taxon>Euthyneura</taxon>
        <taxon>Panpulmonata</taxon>
        <taxon>Sacoglossa</taxon>
        <taxon>Placobranchoidea</taxon>
        <taxon>Plakobranchidae</taxon>
        <taxon>Elysia</taxon>
    </lineage>
</organism>
<accession>A0A3S1BMT7</accession>
<feature type="signal peptide" evidence="1">
    <location>
        <begin position="1"/>
        <end position="28"/>
    </location>
</feature>
<keyword evidence="1" id="KW-0732">Signal</keyword>
<keyword evidence="3" id="KW-1185">Reference proteome</keyword>
<sequence>MSYTKRSGLSSLCVVALLLIGWFESFDAVILPPEVCAVSSTTYRLAGCIGKNNAFCRLLAFQLNFVFENDPLCVERPCTGFGTNTHECKGLLDCPLPRIFLPGVCNGLDICCRKADVDPSVDAEALEQADDMLDQVLGKLLGKSG</sequence>
<name>A0A3S1BMT7_ELYCH</name>
<feature type="chain" id="PRO_5018526854" description="WAP domain-containing protein" evidence="1">
    <location>
        <begin position="29"/>
        <end position="145"/>
    </location>
</feature>
<gene>
    <name evidence="2" type="ORF">EGW08_004963</name>
</gene>
<dbReference type="AlphaFoldDB" id="A0A3S1BMT7"/>
<dbReference type="EMBL" id="RQTK01000115">
    <property type="protein sequence ID" value="RUS87283.1"/>
    <property type="molecule type" value="Genomic_DNA"/>
</dbReference>
<comment type="caution">
    <text evidence="2">The sequence shown here is derived from an EMBL/GenBank/DDBJ whole genome shotgun (WGS) entry which is preliminary data.</text>
</comment>
<reference evidence="2 3" key="1">
    <citation type="submission" date="2019-01" db="EMBL/GenBank/DDBJ databases">
        <title>A draft genome assembly of the solar-powered sea slug Elysia chlorotica.</title>
        <authorList>
            <person name="Cai H."/>
            <person name="Li Q."/>
            <person name="Fang X."/>
            <person name="Li J."/>
            <person name="Curtis N.E."/>
            <person name="Altenburger A."/>
            <person name="Shibata T."/>
            <person name="Feng M."/>
            <person name="Maeda T."/>
            <person name="Schwartz J.A."/>
            <person name="Shigenobu S."/>
            <person name="Lundholm N."/>
            <person name="Nishiyama T."/>
            <person name="Yang H."/>
            <person name="Hasebe M."/>
            <person name="Li S."/>
            <person name="Pierce S.K."/>
            <person name="Wang J."/>
        </authorList>
    </citation>
    <scope>NUCLEOTIDE SEQUENCE [LARGE SCALE GENOMIC DNA]</scope>
    <source>
        <strain evidence="2">EC2010</strain>
        <tissue evidence="2">Whole organism of an adult</tissue>
    </source>
</reference>
<dbReference type="Proteomes" id="UP000271974">
    <property type="component" value="Unassembled WGS sequence"/>
</dbReference>
<proteinExistence type="predicted"/>
<evidence type="ECO:0000256" key="1">
    <source>
        <dbReference type="SAM" id="SignalP"/>
    </source>
</evidence>
<protein>
    <recommendedName>
        <fullName evidence="4">WAP domain-containing protein</fullName>
    </recommendedName>
</protein>